<dbReference type="CDD" id="cd07812">
    <property type="entry name" value="SRPBCC"/>
    <property type="match status" value="1"/>
</dbReference>
<keyword evidence="2" id="KW-1185">Reference proteome</keyword>
<dbReference type="SUPFAM" id="SSF55961">
    <property type="entry name" value="Bet v1-like"/>
    <property type="match status" value="1"/>
</dbReference>
<comment type="caution">
    <text evidence="1">The sequence shown here is derived from an EMBL/GenBank/DDBJ whole genome shotgun (WGS) entry which is preliminary data.</text>
</comment>
<dbReference type="Proteomes" id="UP001589718">
    <property type="component" value="Unassembled WGS sequence"/>
</dbReference>
<protein>
    <submittedName>
        <fullName evidence="1">SRPBCC family protein</fullName>
    </submittedName>
</protein>
<proteinExistence type="predicted"/>
<dbReference type="InterPro" id="IPR019587">
    <property type="entry name" value="Polyketide_cyclase/dehydratase"/>
</dbReference>
<gene>
    <name evidence="1" type="ORF">ACFFTU_02310</name>
</gene>
<organism evidence="1 2">
    <name type="scientific">Streptomyces cremeus</name>
    <dbReference type="NCBI Taxonomy" id="66881"/>
    <lineage>
        <taxon>Bacteria</taxon>
        <taxon>Bacillati</taxon>
        <taxon>Actinomycetota</taxon>
        <taxon>Actinomycetes</taxon>
        <taxon>Kitasatosporales</taxon>
        <taxon>Streptomycetaceae</taxon>
        <taxon>Streptomyces</taxon>
    </lineage>
</organism>
<dbReference type="Pfam" id="PF10604">
    <property type="entry name" value="Polyketide_cyc2"/>
    <property type="match status" value="1"/>
</dbReference>
<accession>A0ABV5P6H0</accession>
<reference evidence="1 2" key="1">
    <citation type="submission" date="2024-09" db="EMBL/GenBank/DDBJ databases">
        <authorList>
            <person name="Sun Q."/>
            <person name="Mori K."/>
        </authorList>
    </citation>
    <scope>NUCLEOTIDE SEQUENCE [LARGE SCALE GENOMIC DNA]</scope>
    <source>
        <strain evidence="1 2">JCM 4362</strain>
    </source>
</reference>
<evidence type="ECO:0000313" key="1">
    <source>
        <dbReference type="EMBL" id="MFB9518785.1"/>
    </source>
</evidence>
<dbReference type="RefSeq" id="WP_345217371.1">
    <property type="nucleotide sequence ID" value="NZ_BAAAXE010000001.1"/>
</dbReference>
<evidence type="ECO:0000313" key="2">
    <source>
        <dbReference type="Proteomes" id="UP001589718"/>
    </source>
</evidence>
<dbReference type="InterPro" id="IPR023393">
    <property type="entry name" value="START-like_dom_sf"/>
</dbReference>
<sequence>MQSDLTTEPRVAERLTVAVPAHMVWAAVSDVRRMGEWSPECRGAWVPGRAGALRPGSRFLGRNRAAWLPWVTVCRVVESVPGKLFAFDVSFFGVPLSRWVYRFAETPGGCEVTEEWHDRRRGLPGKLLTATAPLLTGVVRRPARNRRTVRTTLIALRDTLEGRR</sequence>
<name>A0ABV5P6H0_STRCM</name>
<dbReference type="Gene3D" id="3.30.530.20">
    <property type="match status" value="1"/>
</dbReference>
<dbReference type="EMBL" id="JBHMCR010000002">
    <property type="protein sequence ID" value="MFB9518785.1"/>
    <property type="molecule type" value="Genomic_DNA"/>
</dbReference>